<dbReference type="Proteomes" id="UP000237218">
    <property type="component" value="Unassembled WGS sequence"/>
</dbReference>
<protein>
    <submittedName>
        <fullName evidence="3">DUF4142 domain-containing protein</fullName>
    </submittedName>
</protein>
<dbReference type="EMBL" id="CBLY010000006">
    <property type="protein sequence ID" value="CDG33599.1"/>
    <property type="molecule type" value="Genomic_DNA"/>
</dbReference>
<dbReference type="PROSITE" id="PS51257">
    <property type="entry name" value="PROKAR_LIPOPROTEIN"/>
    <property type="match status" value="1"/>
</dbReference>
<dbReference type="AlphaFoldDB" id="A0A7U7G5R7"/>
<sequence>MKFRFVVCAGLLSLGGCGLTPPSAPRVPPLPKGPVTPVPKLAADDAVLLQQINLRAAYMKAATDLAALHSGDELIKGFAAQQSKDYDKLHADAQKVATAHTLLLVETQSGIQQKRLATLGRSYGRPFDRALLYALTHASTARERAALAQAKKSGSTADMKSLAGTALDLLNRSQEQGLGLIRR</sequence>
<evidence type="ECO:0000259" key="1">
    <source>
        <dbReference type="Pfam" id="PF13628"/>
    </source>
</evidence>
<evidence type="ECO:0000313" key="5">
    <source>
        <dbReference type="Proteomes" id="UP000237218"/>
    </source>
</evidence>
<dbReference type="EMBL" id="LMYI01000010">
    <property type="protein sequence ID" value="POS62410.1"/>
    <property type="molecule type" value="Genomic_DNA"/>
</dbReference>
<name>A0A7U7G5R7_9PROT</name>
<comment type="caution">
    <text evidence="2">The sequence shown here is derived from an EMBL/GenBank/DDBJ whole genome shotgun (WGS) entry which is preliminary data.</text>
</comment>
<keyword evidence="5" id="KW-1185">Reference proteome</keyword>
<dbReference type="InterPro" id="IPR025419">
    <property type="entry name" value="DUF4142"/>
</dbReference>
<dbReference type="Proteomes" id="UP000027590">
    <property type="component" value="Unassembled WGS sequence"/>
</dbReference>
<gene>
    <name evidence="3" type="ORF">ASQ42_06325</name>
    <name evidence="2" type="ORF">SACS_0861</name>
</gene>
<accession>A0A7U7G5R7</accession>
<reference evidence="3 5" key="3">
    <citation type="submission" date="2018-02" db="EMBL/GenBank/DDBJ databases">
        <title>Draft genome sequences of four Parasaccharibacter apium strains isolated from honey bees.</title>
        <authorList>
            <person name="Corby-Harris V.L."/>
            <person name="Anderson K.E."/>
        </authorList>
    </citation>
    <scope>NUCLEOTIDE SEQUENCE [LARGE SCALE GENOMIC DNA]</scope>
    <source>
        <strain evidence="3 5">B8</strain>
    </source>
</reference>
<reference evidence="2 4" key="1">
    <citation type="journal article" date="2014" name="Genome Biol. Evol.">
        <title>Acetic acid bacteria genomes reveal functional traits for adaptation to life in insect guts.</title>
        <authorList>
            <person name="Chouaia B."/>
            <person name="Gaiarsa S."/>
            <person name="Crotti E."/>
            <person name="Comandatore F."/>
            <person name="Degli Esposti M."/>
            <person name="Ricci I."/>
            <person name="Alma A."/>
            <person name="Favia G."/>
            <person name="Bandi C."/>
            <person name="Daffonchio D."/>
        </authorList>
    </citation>
    <scope>NUCLEOTIDE SEQUENCE [LARGE SCALE GENOMIC DNA]</scope>
    <source>
        <strain evidence="2">AM168</strain>
        <strain evidence="4">AM169</strain>
    </source>
</reference>
<evidence type="ECO:0000313" key="2">
    <source>
        <dbReference type="EMBL" id="CDG33599.1"/>
    </source>
</evidence>
<dbReference type="OrthoDB" id="7283030at2"/>
<evidence type="ECO:0000313" key="4">
    <source>
        <dbReference type="Proteomes" id="UP000027590"/>
    </source>
</evidence>
<dbReference type="RefSeq" id="WP_043559799.1">
    <property type="nucleotide sequence ID" value="NZ_CBLY010000006.1"/>
</dbReference>
<reference evidence="2 4" key="2">
    <citation type="journal article" date="2014" name="PLoS ONE">
        <title>Evolution of mitochondria reconstructed from the energy metabolism of living bacteria.</title>
        <authorList>
            <person name="Degli Esposti M."/>
            <person name="Chouaia B."/>
            <person name="Comandatore F."/>
            <person name="Crotti E."/>
            <person name="Sassera D."/>
            <person name="Lievens P.M."/>
            <person name="Daffonchio D."/>
            <person name="Bandi C."/>
        </authorList>
    </citation>
    <scope>NUCLEOTIDE SEQUENCE [LARGE SCALE GENOMIC DNA]</scope>
    <source>
        <strain evidence="2">AM168</strain>
        <strain evidence="4">AM169</strain>
    </source>
</reference>
<dbReference type="Pfam" id="PF13628">
    <property type="entry name" value="DUF4142"/>
    <property type="match status" value="1"/>
</dbReference>
<proteinExistence type="predicted"/>
<feature type="domain" description="DUF4142" evidence="1">
    <location>
        <begin position="45"/>
        <end position="176"/>
    </location>
</feature>
<organism evidence="2 4">
    <name type="scientific">Parasaccharibacter apium</name>
    <dbReference type="NCBI Taxonomy" id="1510841"/>
    <lineage>
        <taxon>Bacteria</taxon>
        <taxon>Pseudomonadati</taxon>
        <taxon>Pseudomonadota</taxon>
        <taxon>Alphaproteobacteria</taxon>
        <taxon>Acetobacterales</taxon>
        <taxon>Acetobacteraceae</taxon>
        <taxon>Parasaccharibacter</taxon>
    </lineage>
</organism>
<evidence type="ECO:0000313" key="3">
    <source>
        <dbReference type="EMBL" id="POS62410.1"/>
    </source>
</evidence>